<proteinExistence type="predicted"/>
<protein>
    <submittedName>
        <fullName evidence="1">Uncharacterized protein</fullName>
    </submittedName>
</protein>
<reference evidence="2" key="1">
    <citation type="journal article" date="2019" name="Int. J. Syst. Evol. Microbiol.">
        <title>The Global Catalogue of Microorganisms (GCM) 10K type strain sequencing project: providing services to taxonomists for standard genome sequencing and annotation.</title>
        <authorList>
            <consortium name="The Broad Institute Genomics Platform"/>
            <consortium name="The Broad Institute Genome Sequencing Center for Infectious Disease"/>
            <person name="Wu L."/>
            <person name="Ma J."/>
        </authorList>
    </citation>
    <scope>NUCLEOTIDE SEQUENCE [LARGE SCALE GENOMIC DNA]</scope>
    <source>
        <strain evidence="2">CCTCC AB 2017081</strain>
    </source>
</reference>
<evidence type="ECO:0000313" key="2">
    <source>
        <dbReference type="Proteomes" id="UP001595803"/>
    </source>
</evidence>
<dbReference type="EMBL" id="JBHRZG010000024">
    <property type="protein sequence ID" value="MFC3835398.1"/>
    <property type="molecule type" value="Genomic_DNA"/>
</dbReference>
<accession>A0ABV7ZEA6</accession>
<evidence type="ECO:0000313" key="1">
    <source>
        <dbReference type="EMBL" id="MFC3835398.1"/>
    </source>
</evidence>
<comment type="caution">
    <text evidence="1">The sequence shown here is derived from an EMBL/GenBank/DDBJ whole genome shotgun (WGS) entry which is preliminary data.</text>
</comment>
<dbReference type="Proteomes" id="UP001595803">
    <property type="component" value="Unassembled WGS sequence"/>
</dbReference>
<name>A0ABV7ZEA6_9DEIO</name>
<sequence>MTAGSGSGLPPVKAPWIVGRTPLLEHAVSDFLNEVTRQRPWKRARWEELLEALDEFLGSPAPLLAYTRATGAAWVQALHEIEREDAQELLTEFRAYLREWGWLDSARPVNVAD</sequence>
<dbReference type="RefSeq" id="WP_322474600.1">
    <property type="nucleotide sequence ID" value="NZ_JBHRZG010000024.1"/>
</dbReference>
<keyword evidence="2" id="KW-1185">Reference proteome</keyword>
<organism evidence="1 2">
    <name type="scientific">Deinococcus rufus</name>
    <dbReference type="NCBI Taxonomy" id="2136097"/>
    <lineage>
        <taxon>Bacteria</taxon>
        <taxon>Thermotogati</taxon>
        <taxon>Deinococcota</taxon>
        <taxon>Deinococci</taxon>
        <taxon>Deinococcales</taxon>
        <taxon>Deinococcaceae</taxon>
        <taxon>Deinococcus</taxon>
    </lineage>
</organism>
<gene>
    <name evidence="1" type="ORF">ACFOSB_21260</name>
</gene>